<organism evidence="1">
    <name type="scientific">Bacteriophage sp</name>
    <dbReference type="NCBI Taxonomy" id="38018"/>
    <lineage>
        <taxon>Viruses</taxon>
    </lineage>
</organism>
<reference evidence="1" key="1">
    <citation type="submission" date="2020-07" db="EMBL/GenBank/DDBJ databases">
        <title>Dissolved microcystin release linked to lysis of a Microcystis spp. bloom in Lake Erie (USA) attributed to a novel cyanophage.</title>
        <authorList>
            <person name="McKindles K.M."/>
            <person name="Manes M.A."/>
            <person name="DeMarco J.R."/>
            <person name="McClure A."/>
            <person name="McKay R.M."/>
            <person name="Davis T.W."/>
            <person name="Bullerjahn G.S."/>
        </authorList>
    </citation>
    <scope>NUCLEOTIDE SEQUENCE</scope>
</reference>
<dbReference type="EMBL" id="MT840189">
    <property type="protein sequence ID" value="QNL31727.1"/>
    <property type="molecule type" value="Genomic_DNA"/>
</dbReference>
<protein>
    <submittedName>
        <fullName evidence="1">Uncharacterized protein</fullName>
    </submittedName>
</protein>
<sequence>MDAANYLEAEERKANIVDGALSFRSDNQNIKKAIKDLSTDN</sequence>
<name>A0A7G9A4Q4_9VIRU</name>
<evidence type="ECO:0000313" key="1">
    <source>
        <dbReference type="EMBL" id="QNL31727.1"/>
    </source>
</evidence>
<accession>A0A7G9A4Q4</accession>
<proteinExistence type="predicted"/>